<dbReference type="InterPro" id="IPR014036">
    <property type="entry name" value="DeoR-like_C"/>
</dbReference>
<gene>
    <name evidence="8" type="ORF">C1I63_02600</name>
</gene>
<dbReference type="InterPro" id="IPR018356">
    <property type="entry name" value="Tscrpt_reg_HTH_DeoR_CS"/>
</dbReference>
<dbReference type="InterPro" id="IPR050313">
    <property type="entry name" value="Carb_Metab_HTH_regulators"/>
</dbReference>
<accession>A0A2T4UQN9</accession>
<dbReference type="PROSITE" id="PS51000">
    <property type="entry name" value="HTH_DEOR_2"/>
    <property type="match status" value="1"/>
</dbReference>
<evidence type="ECO:0000256" key="1">
    <source>
        <dbReference type="ARBA" id="ARBA00021390"/>
    </source>
</evidence>
<evidence type="ECO:0000313" key="9">
    <source>
        <dbReference type="Proteomes" id="UP000241085"/>
    </source>
</evidence>
<feature type="domain" description="HTH deoR-type" evidence="7">
    <location>
        <begin position="6"/>
        <end position="61"/>
    </location>
</feature>
<comment type="function">
    <text evidence="6">Repressor of the lactose catabolism operon. Galactose-6-phosphate is the inducer.</text>
</comment>
<dbReference type="Proteomes" id="UP000241085">
    <property type="component" value="Unassembled WGS sequence"/>
</dbReference>
<dbReference type="InterPro" id="IPR036390">
    <property type="entry name" value="WH_DNA-bd_sf"/>
</dbReference>
<evidence type="ECO:0000313" key="8">
    <source>
        <dbReference type="EMBL" id="PTL71842.1"/>
    </source>
</evidence>
<dbReference type="Gene3D" id="3.40.50.1360">
    <property type="match status" value="1"/>
</dbReference>
<evidence type="ECO:0000256" key="2">
    <source>
        <dbReference type="ARBA" id="ARBA00022491"/>
    </source>
</evidence>
<dbReference type="InterPro" id="IPR036388">
    <property type="entry name" value="WH-like_DNA-bd_sf"/>
</dbReference>
<dbReference type="PROSITE" id="PS00894">
    <property type="entry name" value="HTH_DEOR_1"/>
    <property type="match status" value="1"/>
</dbReference>
<dbReference type="GO" id="GO:0003677">
    <property type="term" value="F:DNA binding"/>
    <property type="evidence" value="ECO:0007669"/>
    <property type="project" value="UniProtKB-KW"/>
</dbReference>
<dbReference type="Gene3D" id="1.10.10.10">
    <property type="entry name" value="Winged helix-like DNA-binding domain superfamily/Winged helix DNA-binding domain"/>
    <property type="match status" value="1"/>
</dbReference>
<keyword evidence="2" id="KW-0678">Repressor</keyword>
<dbReference type="EMBL" id="PZPL01000001">
    <property type="protein sequence ID" value="PTL71842.1"/>
    <property type="molecule type" value="Genomic_DNA"/>
</dbReference>
<dbReference type="AlphaFoldDB" id="A0A2T4UQN9"/>
<dbReference type="RefSeq" id="WP_107573656.1">
    <property type="nucleotide sequence ID" value="NZ_PZPL01000001.1"/>
</dbReference>
<dbReference type="SUPFAM" id="SSF46785">
    <property type="entry name" value="Winged helix' DNA-binding domain"/>
    <property type="match status" value="1"/>
</dbReference>
<protein>
    <recommendedName>
        <fullName evidence="1">Lactose phosphotransferase system repressor</fullName>
    </recommendedName>
</protein>
<evidence type="ECO:0000256" key="5">
    <source>
        <dbReference type="ARBA" id="ARBA00023163"/>
    </source>
</evidence>
<dbReference type="Pfam" id="PF00455">
    <property type="entry name" value="DeoRC"/>
    <property type="match status" value="1"/>
</dbReference>
<keyword evidence="5" id="KW-0804">Transcription</keyword>
<dbReference type="InterPro" id="IPR037171">
    <property type="entry name" value="NagB/RpiA_transferase-like"/>
</dbReference>
<evidence type="ECO:0000259" key="7">
    <source>
        <dbReference type="PROSITE" id="PS51000"/>
    </source>
</evidence>
<evidence type="ECO:0000256" key="3">
    <source>
        <dbReference type="ARBA" id="ARBA00023015"/>
    </source>
</evidence>
<sequence length="249" mass="26253">MATVDSAERRARLIGLLERDGAVRLDDAAAELDVSTMTVRRDLADLEAEGRLSRVRGGAVPALRPRPFAERLAAGAAAKREIARKAVALVPASGAIAVDASSTAGTLLGAAPESPQLLVATNSLENHASARRATRARVVLIGGELEEETDSFVGPLACSSAAELHYDRFFTSASAVSIDGTSEVTLQEAQVKRVLVASSSETVLLVDSTKLERTALARALAWDAISVMVTELDPADARLEPFRGLVELR</sequence>
<dbReference type="SUPFAM" id="SSF100950">
    <property type="entry name" value="NagB/RpiA/CoA transferase-like"/>
    <property type="match status" value="1"/>
</dbReference>
<proteinExistence type="predicted"/>
<dbReference type="InterPro" id="IPR001034">
    <property type="entry name" value="DeoR_HTH"/>
</dbReference>
<organism evidence="8 9">
    <name type="scientific">Rathayibacter caricis DSM 15933</name>
    <dbReference type="NCBI Taxonomy" id="1328867"/>
    <lineage>
        <taxon>Bacteria</taxon>
        <taxon>Bacillati</taxon>
        <taxon>Actinomycetota</taxon>
        <taxon>Actinomycetes</taxon>
        <taxon>Micrococcales</taxon>
        <taxon>Microbacteriaceae</taxon>
        <taxon>Rathayibacter</taxon>
    </lineage>
</organism>
<dbReference type="Pfam" id="PF08220">
    <property type="entry name" value="HTH_DeoR"/>
    <property type="match status" value="1"/>
</dbReference>
<dbReference type="PRINTS" id="PR00037">
    <property type="entry name" value="HTHLACR"/>
</dbReference>
<keyword evidence="3" id="KW-0805">Transcription regulation</keyword>
<keyword evidence="4" id="KW-0238">DNA-binding</keyword>
<reference evidence="8 9" key="1">
    <citation type="submission" date="2018-03" db="EMBL/GenBank/DDBJ databases">
        <title>Bacteriophage NCPPB3778 and a type I-E CRISPR drive the evolution of the US Biological Select Agent, Rathayibacter toxicus.</title>
        <authorList>
            <person name="Davis E.W.II."/>
            <person name="Tabima J.F."/>
            <person name="Weisberg A.J."/>
            <person name="Dantas Lopes L."/>
            <person name="Wiseman M.S."/>
            <person name="Wiseman M.S."/>
            <person name="Pupko T."/>
            <person name="Belcher M.S."/>
            <person name="Sechler A.J."/>
            <person name="Tancos M.A."/>
            <person name="Schroeder B.K."/>
            <person name="Murray T.D."/>
            <person name="Luster D.G."/>
            <person name="Schneider W.L."/>
            <person name="Rogers E."/>
            <person name="Andreote F.D."/>
            <person name="Grunwald N.J."/>
            <person name="Putnam M.L."/>
            <person name="Chang J.H."/>
        </authorList>
    </citation>
    <scope>NUCLEOTIDE SEQUENCE [LARGE SCALE GENOMIC DNA]</scope>
    <source>
        <strain evidence="8 9">DSM 15933</strain>
    </source>
</reference>
<dbReference type="SMART" id="SM00420">
    <property type="entry name" value="HTH_DEOR"/>
    <property type="match status" value="1"/>
</dbReference>
<name>A0A2T4UQN9_9MICO</name>
<dbReference type="SMART" id="SM01134">
    <property type="entry name" value="DeoRC"/>
    <property type="match status" value="1"/>
</dbReference>
<dbReference type="GO" id="GO:0003700">
    <property type="term" value="F:DNA-binding transcription factor activity"/>
    <property type="evidence" value="ECO:0007669"/>
    <property type="project" value="InterPro"/>
</dbReference>
<evidence type="ECO:0000256" key="4">
    <source>
        <dbReference type="ARBA" id="ARBA00023125"/>
    </source>
</evidence>
<keyword evidence="9" id="KW-1185">Reference proteome</keyword>
<comment type="caution">
    <text evidence="8">The sequence shown here is derived from an EMBL/GenBank/DDBJ whole genome shotgun (WGS) entry which is preliminary data.</text>
</comment>
<dbReference type="PANTHER" id="PTHR30363:SF4">
    <property type="entry name" value="GLYCEROL-3-PHOSPHATE REGULON REPRESSOR"/>
    <property type="match status" value="1"/>
</dbReference>
<dbReference type="PANTHER" id="PTHR30363">
    <property type="entry name" value="HTH-TYPE TRANSCRIPTIONAL REGULATOR SRLR-RELATED"/>
    <property type="match status" value="1"/>
</dbReference>
<evidence type="ECO:0000256" key="6">
    <source>
        <dbReference type="ARBA" id="ARBA00024937"/>
    </source>
</evidence>